<dbReference type="InterPro" id="IPR036638">
    <property type="entry name" value="HLH_DNA-bd_sf"/>
</dbReference>
<dbReference type="PANTHER" id="PTHR33124:SF41">
    <property type="entry name" value="TRANSCRIPTION FACTOR BHLH149"/>
    <property type="match status" value="1"/>
</dbReference>
<dbReference type="InterPro" id="IPR044549">
    <property type="entry name" value="bHLH_AtIBH1-like"/>
</dbReference>
<evidence type="ECO:0000313" key="7">
    <source>
        <dbReference type="EMBL" id="KAK8480859.1"/>
    </source>
</evidence>
<evidence type="ECO:0000256" key="5">
    <source>
        <dbReference type="SAM" id="MobiDB-lite"/>
    </source>
</evidence>
<feature type="region of interest" description="Disordered" evidence="5">
    <location>
        <begin position="1"/>
        <end position="43"/>
    </location>
</feature>
<dbReference type="CDD" id="cd11444">
    <property type="entry name" value="bHLH_AtIBH1_like"/>
    <property type="match status" value="1"/>
</dbReference>
<protein>
    <recommendedName>
        <fullName evidence="6">BHLH domain-containing protein</fullName>
    </recommendedName>
</protein>
<evidence type="ECO:0000256" key="4">
    <source>
        <dbReference type="ARBA" id="ARBA00023242"/>
    </source>
</evidence>
<evidence type="ECO:0000259" key="6">
    <source>
        <dbReference type="PROSITE" id="PS50888"/>
    </source>
</evidence>
<organism evidence="7 8">
    <name type="scientific">Hibiscus sabdariffa</name>
    <name type="common">roselle</name>
    <dbReference type="NCBI Taxonomy" id="183260"/>
    <lineage>
        <taxon>Eukaryota</taxon>
        <taxon>Viridiplantae</taxon>
        <taxon>Streptophyta</taxon>
        <taxon>Embryophyta</taxon>
        <taxon>Tracheophyta</taxon>
        <taxon>Spermatophyta</taxon>
        <taxon>Magnoliopsida</taxon>
        <taxon>eudicotyledons</taxon>
        <taxon>Gunneridae</taxon>
        <taxon>Pentapetalae</taxon>
        <taxon>rosids</taxon>
        <taxon>malvids</taxon>
        <taxon>Malvales</taxon>
        <taxon>Malvaceae</taxon>
        <taxon>Malvoideae</taxon>
        <taxon>Hibiscus</taxon>
    </lineage>
</organism>
<keyword evidence="2" id="KW-0805">Transcription regulation</keyword>
<proteinExistence type="predicted"/>
<dbReference type="Pfam" id="PF26576">
    <property type="entry name" value="IBH1_N"/>
    <property type="match status" value="1"/>
</dbReference>
<sequence>MASFTPHLHHRPRMSSEFNKPKKTATAAAAAATPSFNPNQWATQRQQQIYTAKLIQALRRHSPPSSASVAAKQVRETADRVLAVAAKGTMRWSRSILSAGAKVTKKHKKAKVVAGRGRSRRSEIDKEKRKLTVVERKLRVLGRLVPGCRKLAYSNLLDETSDYIAALEMQVRAMTDITEYLGGGGGAQPPAPADRLGAMNVDL</sequence>
<evidence type="ECO:0000313" key="8">
    <source>
        <dbReference type="Proteomes" id="UP001472677"/>
    </source>
</evidence>
<dbReference type="PANTHER" id="PTHR33124">
    <property type="entry name" value="TRANSCRIPTION FACTOR IBH1-LIKE 1"/>
    <property type="match status" value="1"/>
</dbReference>
<keyword evidence="8" id="KW-1185">Reference proteome</keyword>
<feature type="compositionally biased region" description="Polar residues" evidence="5">
    <location>
        <begin position="34"/>
        <end position="43"/>
    </location>
</feature>
<evidence type="ECO:0000256" key="1">
    <source>
        <dbReference type="ARBA" id="ARBA00004123"/>
    </source>
</evidence>
<evidence type="ECO:0000256" key="2">
    <source>
        <dbReference type="ARBA" id="ARBA00023015"/>
    </source>
</evidence>
<keyword evidence="3" id="KW-0804">Transcription</keyword>
<dbReference type="EMBL" id="JBBPBM010001973">
    <property type="protein sequence ID" value="KAK8480859.1"/>
    <property type="molecule type" value="Genomic_DNA"/>
</dbReference>
<dbReference type="InterPro" id="IPR011598">
    <property type="entry name" value="bHLH_dom"/>
</dbReference>
<name>A0ABR1ZK24_9ROSI</name>
<dbReference type="InterPro" id="IPR044660">
    <property type="entry name" value="IBH1-like"/>
</dbReference>
<comment type="caution">
    <text evidence="7">The sequence shown here is derived from an EMBL/GenBank/DDBJ whole genome shotgun (WGS) entry which is preliminary data.</text>
</comment>
<dbReference type="InterPro" id="IPR059002">
    <property type="entry name" value="IBH1_N"/>
</dbReference>
<comment type="subcellular location">
    <subcellularLocation>
        <location evidence="1">Nucleus</location>
    </subcellularLocation>
</comment>
<gene>
    <name evidence="7" type="ORF">V6N12_018772</name>
</gene>
<reference evidence="7 8" key="1">
    <citation type="journal article" date="2024" name="G3 (Bethesda)">
        <title>Genome assembly of Hibiscus sabdariffa L. provides insights into metabolisms of medicinal natural products.</title>
        <authorList>
            <person name="Kim T."/>
        </authorList>
    </citation>
    <scope>NUCLEOTIDE SEQUENCE [LARGE SCALE GENOMIC DNA]</scope>
    <source>
        <strain evidence="7">TK-2024</strain>
        <tissue evidence="7">Old leaves</tissue>
    </source>
</reference>
<keyword evidence="4" id="KW-0539">Nucleus</keyword>
<accession>A0ABR1ZK24</accession>
<dbReference type="Proteomes" id="UP001472677">
    <property type="component" value="Unassembled WGS sequence"/>
</dbReference>
<dbReference type="PROSITE" id="PS50888">
    <property type="entry name" value="BHLH"/>
    <property type="match status" value="1"/>
</dbReference>
<feature type="domain" description="BHLH" evidence="6">
    <location>
        <begin position="118"/>
        <end position="167"/>
    </location>
</feature>
<evidence type="ECO:0000256" key="3">
    <source>
        <dbReference type="ARBA" id="ARBA00023163"/>
    </source>
</evidence>
<dbReference type="SUPFAM" id="SSF47459">
    <property type="entry name" value="HLH, helix-loop-helix DNA-binding domain"/>
    <property type="match status" value="1"/>
</dbReference>
<feature type="compositionally biased region" description="Low complexity" evidence="5">
    <location>
        <begin position="24"/>
        <end position="33"/>
    </location>
</feature>